<evidence type="ECO:0000256" key="1">
    <source>
        <dbReference type="SAM" id="MobiDB-lite"/>
    </source>
</evidence>
<organism evidence="2">
    <name type="scientific">Homo sapiens</name>
    <name type="common">Human</name>
    <dbReference type="NCBI Taxonomy" id="9606"/>
    <lineage>
        <taxon>Eukaryota</taxon>
        <taxon>Metazoa</taxon>
        <taxon>Chordata</taxon>
        <taxon>Craniata</taxon>
        <taxon>Vertebrata</taxon>
        <taxon>Euteleostomi</taxon>
        <taxon>Mammalia</taxon>
        <taxon>Eutheria</taxon>
        <taxon>Euarchontoglires</taxon>
        <taxon>Primates</taxon>
        <taxon>Haplorrhini</taxon>
        <taxon>Catarrhini</taxon>
        <taxon>Hominidae</taxon>
        <taxon>Homo</taxon>
    </lineage>
</organism>
<protein>
    <submittedName>
        <fullName evidence="2">cDNA FLJ46332 fis, clone TESTI4045470</fullName>
    </submittedName>
</protein>
<reference evidence="2" key="1">
    <citation type="submission" date="2003-07" db="EMBL/GenBank/DDBJ databases">
        <title>NEDO human cDNA sequencing project.</title>
        <authorList>
            <person name="Ninomiya K."/>
            <person name="Wagatsuma M."/>
            <person name="Kanda K."/>
            <person name="Kondo H."/>
            <person name="Yokoi T."/>
            <person name="Kodaira H."/>
            <person name="Furuya T."/>
            <person name="Takahashi M."/>
            <person name="Kikkawa E."/>
            <person name="Omura Y."/>
            <person name="Abe K."/>
            <person name="Kamihara K."/>
            <person name="Katsuta N."/>
            <person name="Sato K."/>
            <person name="Tanikawa M."/>
            <person name="Yamazaki M."/>
            <person name="Sugiyama T."/>
            <person name="Irie R."/>
            <person name="Otsuki T."/>
            <person name="Sato H."/>
            <person name="Wakamatsu A."/>
            <person name="Ishii S."/>
            <person name="Yamamoto J."/>
            <person name="Isono Y."/>
            <person name="Kawai-Hio Y."/>
            <person name="Saito K."/>
            <person name="Nishikawa T."/>
            <person name="Kimura K."/>
            <person name="Yamashita H."/>
            <person name="Matsuo K."/>
            <person name="Nakamura Y."/>
            <person name="Sekine M."/>
            <person name="Kikuchi H."/>
            <person name="Murakawa K."/>
            <person name="Kanehori K."/>
            <person name="Takahashi-Fujii A."/>
            <person name="Oshima A."/>
            <person name="Sugiyama A."/>
            <person name="Kawakami B."/>
            <person name="Suzuki Y."/>
            <person name="Sugano S."/>
            <person name="Nagahari K."/>
            <person name="Masuho Y."/>
            <person name="Nagai K."/>
            <person name="Isogai T."/>
        </authorList>
    </citation>
    <scope>NUCLEOTIDE SEQUENCE</scope>
    <source>
        <tissue evidence="2">Testis</tissue>
    </source>
</reference>
<evidence type="ECO:0000313" key="2">
    <source>
        <dbReference type="EMBL" id="BAC87635.1"/>
    </source>
</evidence>
<accession>Q6ZQP9</accession>
<feature type="region of interest" description="Disordered" evidence="1">
    <location>
        <begin position="17"/>
        <end position="85"/>
    </location>
</feature>
<feature type="region of interest" description="Disordered" evidence="1">
    <location>
        <begin position="99"/>
        <end position="148"/>
    </location>
</feature>
<feature type="compositionally biased region" description="Low complexity" evidence="1">
    <location>
        <begin position="135"/>
        <end position="148"/>
    </location>
</feature>
<sequence>MNFTLMVAMEHTTTMASATPAPWPHRSQRCRQAVPGHPASGCCGTGTFRTQRRPGDKSRRAGSRGRGAGPGRHDRDSAHAGSMRGARLVPALVRLQLRPPALRGERTPISMPPARPPAGVAFPGASAGPSRTRRGVATAGGRRAPAVI</sequence>
<dbReference type="EMBL" id="AK128835">
    <property type="protein sequence ID" value="BAC87635.1"/>
    <property type="molecule type" value="mRNA"/>
</dbReference>
<dbReference type="AlphaFoldDB" id="Q6ZQP9"/>
<name>Q6ZQP9_HUMAN</name>
<proteinExistence type="evidence at transcript level"/>